<dbReference type="Proteomes" id="UP001265700">
    <property type="component" value="Unassembled WGS sequence"/>
</dbReference>
<dbReference type="EMBL" id="JAVDWU010000006">
    <property type="protein sequence ID" value="MDR7151000.1"/>
    <property type="molecule type" value="Genomic_DNA"/>
</dbReference>
<reference evidence="2 3" key="1">
    <citation type="submission" date="2023-07" db="EMBL/GenBank/DDBJ databases">
        <title>Sorghum-associated microbial communities from plants grown in Nebraska, USA.</title>
        <authorList>
            <person name="Schachtman D."/>
        </authorList>
    </citation>
    <scope>NUCLEOTIDE SEQUENCE [LARGE SCALE GENOMIC DNA]</scope>
    <source>
        <strain evidence="2 3">4249</strain>
    </source>
</reference>
<keyword evidence="1" id="KW-0812">Transmembrane</keyword>
<comment type="caution">
    <text evidence="2">The sequence shown here is derived from an EMBL/GenBank/DDBJ whole genome shotgun (WGS) entry which is preliminary data.</text>
</comment>
<accession>A0ABU1WNX5</accession>
<keyword evidence="3" id="KW-1185">Reference proteome</keyword>
<keyword evidence="1" id="KW-0472">Membrane</keyword>
<proteinExistence type="predicted"/>
<evidence type="ECO:0000313" key="2">
    <source>
        <dbReference type="EMBL" id="MDR7151000.1"/>
    </source>
</evidence>
<organism evidence="2 3">
    <name type="scientific">Hydrogenophaga palleronii</name>
    <dbReference type="NCBI Taxonomy" id="65655"/>
    <lineage>
        <taxon>Bacteria</taxon>
        <taxon>Pseudomonadati</taxon>
        <taxon>Pseudomonadota</taxon>
        <taxon>Betaproteobacteria</taxon>
        <taxon>Burkholderiales</taxon>
        <taxon>Comamonadaceae</taxon>
        <taxon>Hydrogenophaga</taxon>
    </lineage>
</organism>
<sequence>MSKSLSFGHSVFQGDVPAGLVPARRPWSGVAAGVIWLAAGLSAGYWVLQAWGRSPVTPVASATVSLPVVDTNSVSQALGATAAPVVGDAGPAVPVTTRYELIGVVSDRRQQGAALIAVDGQPPKPYPVGAELEGGMFLQSVNGRTVRLGPSMTAPHSMELTLPAPPEGA</sequence>
<name>A0ABU1WNX5_9BURK</name>
<gene>
    <name evidence="2" type="ORF">J2W49_002973</name>
</gene>
<keyword evidence="1" id="KW-1133">Transmembrane helix</keyword>
<dbReference type="RefSeq" id="WP_310317539.1">
    <property type="nucleotide sequence ID" value="NZ_JAVDWU010000006.1"/>
</dbReference>
<feature type="transmembrane region" description="Helical" evidence="1">
    <location>
        <begin position="27"/>
        <end position="48"/>
    </location>
</feature>
<evidence type="ECO:0000256" key="1">
    <source>
        <dbReference type="SAM" id="Phobius"/>
    </source>
</evidence>
<protein>
    <submittedName>
        <fullName evidence="2">General secretion pathway protein C</fullName>
    </submittedName>
</protein>
<evidence type="ECO:0000313" key="3">
    <source>
        <dbReference type="Proteomes" id="UP001265700"/>
    </source>
</evidence>